<feature type="transmembrane region" description="Helical" evidence="5">
    <location>
        <begin position="302"/>
        <end position="325"/>
    </location>
</feature>
<dbReference type="InterPro" id="IPR001694">
    <property type="entry name" value="NADH_UbQ_OxRdtase_su1/FPO"/>
</dbReference>
<reference evidence="7" key="2">
    <citation type="journal article" date="2021" name="Microbiome">
        <title>Successional dynamics and alternative stable states in a saline activated sludge microbial community over 9 years.</title>
        <authorList>
            <person name="Wang Y."/>
            <person name="Ye J."/>
            <person name="Ju F."/>
            <person name="Liu L."/>
            <person name="Boyd J.A."/>
            <person name="Deng Y."/>
            <person name="Parks D.H."/>
            <person name="Jiang X."/>
            <person name="Yin X."/>
            <person name="Woodcroft B.J."/>
            <person name="Tyson G.W."/>
            <person name="Hugenholtz P."/>
            <person name="Polz M.F."/>
            <person name="Zhang T."/>
        </authorList>
    </citation>
    <scope>NUCLEOTIDE SEQUENCE</scope>
    <source>
        <strain evidence="7">HKST-UBA01</strain>
    </source>
</reference>
<dbReference type="AlphaFoldDB" id="A0A956LZ68"/>
<evidence type="ECO:0000256" key="6">
    <source>
        <dbReference type="RuleBase" id="RU000471"/>
    </source>
</evidence>
<keyword evidence="3 5" id="KW-1133">Transmembrane helix</keyword>
<organism evidence="7 8">
    <name type="scientific">Eiseniibacteriota bacterium</name>
    <dbReference type="NCBI Taxonomy" id="2212470"/>
    <lineage>
        <taxon>Bacteria</taxon>
        <taxon>Candidatus Eiseniibacteriota</taxon>
    </lineage>
</organism>
<keyword evidence="5 6" id="KW-0520">NAD</keyword>
<evidence type="ECO:0000313" key="7">
    <source>
        <dbReference type="EMBL" id="MCA9728284.1"/>
    </source>
</evidence>
<proteinExistence type="inferred from homology"/>
<keyword evidence="7" id="KW-0560">Oxidoreductase</keyword>
<dbReference type="NCBIfam" id="NF004741">
    <property type="entry name" value="PRK06076.1-2"/>
    <property type="match status" value="1"/>
</dbReference>
<keyword evidence="5" id="KW-0830">Ubiquinone</keyword>
<dbReference type="GO" id="GO:0048038">
    <property type="term" value="F:quinone binding"/>
    <property type="evidence" value="ECO:0007669"/>
    <property type="project" value="UniProtKB-KW"/>
</dbReference>
<keyword evidence="2 5" id="KW-0812">Transmembrane</keyword>
<name>A0A956LZ68_UNCEI</name>
<dbReference type="Proteomes" id="UP000697710">
    <property type="component" value="Unassembled WGS sequence"/>
</dbReference>
<feature type="transmembrane region" description="Helical" evidence="5">
    <location>
        <begin position="247"/>
        <end position="266"/>
    </location>
</feature>
<evidence type="ECO:0000256" key="2">
    <source>
        <dbReference type="ARBA" id="ARBA00022692"/>
    </source>
</evidence>
<evidence type="ECO:0000256" key="1">
    <source>
        <dbReference type="ARBA" id="ARBA00004141"/>
    </source>
</evidence>
<reference evidence="7" key="1">
    <citation type="submission" date="2020-04" db="EMBL/GenBank/DDBJ databases">
        <authorList>
            <person name="Zhang T."/>
        </authorList>
    </citation>
    <scope>NUCLEOTIDE SEQUENCE</scope>
    <source>
        <strain evidence="7">HKST-UBA01</strain>
    </source>
</reference>
<dbReference type="PROSITE" id="PS00668">
    <property type="entry name" value="COMPLEX1_ND1_2"/>
    <property type="match status" value="1"/>
</dbReference>
<feature type="transmembrane region" description="Helical" evidence="5">
    <location>
        <begin position="272"/>
        <end position="290"/>
    </location>
</feature>
<dbReference type="PANTHER" id="PTHR11432:SF3">
    <property type="entry name" value="NADH-UBIQUINONE OXIDOREDUCTASE CHAIN 1"/>
    <property type="match status" value="1"/>
</dbReference>
<dbReference type="PANTHER" id="PTHR11432">
    <property type="entry name" value="NADH DEHYDROGENASE SUBUNIT 1"/>
    <property type="match status" value="1"/>
</dbReference>
<comment type="function">
    <text evidence="5">NDH-1 shuttles electrons from NADH, via FMN and iron-sulfur (Fe-S) centers, to quinones in the respiratory chain. The immediate electron acceptor for the enzyme in this species is believed to be ubiquinone. Couples the redox reaction to proton translocation (for every two electrons transferred, four hydrogen ions are translocated across the cytoplasmic membrane), and thus conserves the redox energy in a proton gradient. This subunit may bind ubiquinone.</text>
</comment>
<comment type="catalytic activity">
    <reaction evidence="5">
        <text>a quinone + NADH + 5 H(+)(in) = a quinol + NAD(+) + 4 H(+)(out)</text>
        <dbReference type="Rhea" id="RHEA:57888"/>
        <dbReference type="ChEBI" id="CHEBI:15378"/>
        <dbReference type="ChEBI" id="CHEBI:24646"/>
        <dbReference type="ChEBI" id="CHEBI:57540"/>
        <dbReference type="ChEBI" id="CHEBI:57945"/>
        <dbReference type="ChEBI" id="CHEBI:132124"/>
    </reaction>
</comment>
<feature type="transmembrane region" description="Helical" evidence="5">
    <location>
        <begin position="116"/>
        <end position="137"/>
    </location>
</feature>
<evidence type="ECO:0000256" key="3">
    <source>
        <dbReference type="ARBA" id="ARBA00022989"/>
    </source>
</evidence>
<dbReference type="Pfam" id="PF00146">
    <property type="entry name" value="NADHdh"/>
    <property type="match status" value="1"/>
</dbReference>
<dbReference type="GO" id="GO:0009060">
    <property type="term" value="P:aerobic respiration"/>
    <property type="evidence" value="ECO:0007669"/>
    <property type="project" value="TreeGrafter"/>
</dbReference>
<keyword evidence="4 5" id="KW-0472">Membrane</keyword>
<dbReference type="InterPro" id="IPR018086">
    <property type="entry name" value="NADH_UbQ_OxRdtase_su1_CS"/>
</dbReference>
<feature type="transmembrane region" description="Helical" evidence="5">
    <location>
        <begin position="189"/>
        <end position="210"/>
    </location>
</feature>
<dbReference type="EMBL" id="JAGQHR010000342">
    <property type="protein sequence ID" value="MCA9728284.1"/>
    <property type="molecule type" value="Genomic_DNA"/>
</dbReference>
<protein>
    <recommendedName>
        <fullName evidence="5">NADH-quinone oxidoreductase subunit H</fullName>
        <ecNumber evidence="5">7.1.1.-</ecNumber>
    </recommendedName>
    <alternativeName>
        <fullName evidence="5">NADH dehydrogenase I subunit H</fullName>
    </alternativeName>
    <alternativeName>
        <fullName evidence="5">NDH-1 subunit H</fullName>
    </alternativeName>
</protein>
<comment type="subcellular location">
    <subcellularLocation>
        <location evidence="5 6">Cell membrane</location>
        <topology evidence="5 6">Multi-pass membrane protein</topology>
    </subcellularLocation>
    <subcellularLocation>
        <location evidence="1">Membrane</location>
        <topology evidence="1">Multi-pass membrane protein</topology>
    </subcellularLocation>
</comment>
<comment type="caution">
    <text evidence="7">The sequence shown here is derived from an EMBL/GenBank/DDBJ whole genome shotgun (WGS) entry which is preliminary data.</text>
</comment>
<comment type="subunit">
    <text evidence="5">NDH-1 is composed of 14 different subunits. Subunits NuoA, H, J, K, L, M, N constitute the membrane sector of the complex.</text>
</comment>
<accession>A0A956LZ68</accession>
<evidence type="ECO:0000313" key="8">
    <source>
        <dbReference type="Proteomes" id="UP000697710"/>
    </source>
</evidence>
<dbReference type="GO" id="GO:0003954">
    <property type="term" value="F:NADH dehydrogenase activity"/>
    <property type="evidence" value="ECO:0007669"/>
    <property type="project" value="TreeGrafter"/>
</dbReference>
<evidence type="ECO:0000256" key="4">
    <source>
        <dbReference type="ARBA" id="ARBA00023136"/>
    </source>
</evidence>
<dbReference type="EC" id="7.1.1.-" evidence="5"/>
<dbReference type="GO" id="GO:0005886">
    <property type="term" value="C:plasma membrane"/>
    <property type="evidence" value="ECO:0007669"/>
    <property type="project" value="UniProtKB-SubCell"/>
</dbReference>
<keyword evidence="5" id="KW-1003">Cell membrane</keyword>
<keyword evidence="5" id="KW-1278">Translocase</keyword>
<gene>
    <name evidence="5 7" type="primary">nuoH</name>
    <name evidence="7" type="ORF">KC729_11415</name>
</gene>
<feature type="transmembrane region" description="Helical" evidence="5">
    <location>
        <begin position="12"/>
        <end position="34"/>
    </location>
</feature>
<keyword evidence="5" id="KW-0874">Quinone</keyword>
<dbReference type="HAMAP" id="MF_01350">
    <property type="entry name" value="NDH1_NuoH"/>
    <property type="match status" value="1"/>
</dbReference>
<feature type="transmembrane region" description="Helical" evidence="5">
    <location>
        <begin position="158"/>
        <end position="177"/>
    </location>
</feature>
<dbReference type="GO" id="GO:0016655">
    <property type="term" value="F:oxidoreductase activity, acting on NAD(P)H, quinone or similar compound as acceptor"/>
    <property type="evidence" value="ECO:0007669"/>
    <property type="project" value="UniProtKB-UniRule"/>
</dbReference>
<comment type="similarity">
    <text evidence="5 6">Belongs to the complex I subunit 1 family.</text>
</comment>
<evidence type="ECO:0000256" key="5">
    <source>
        <dbReference type="HAMAP-Rule" id="MF_01350"/>
    </source>
</evidence>
<sequence length="328" mass="35809">MEGGLLFGNPWLHGLIMGVIVLSGAMGVAAYAVWFERKFAARMQNRPGPTEVGYGGLLQPIADLLKLLQKEHLIPRSADRPLFNLAPVLVVIAPLATLAVIPFGPGLVGTDPSIGLLFALAISSLMVIPVWMAGWASNNKYALLGAMRAAAQAISYEIPLLLAAMVPIVLTGSFRVGDIVAAQEGGRWFAFWPPGPGFFAFLLFFFASLAESNRIPFDIPEAESELVAGVTTEYSGMIFGLIYLAEYLHTFIASALAALLFLGGWQGPGPDGIHWMLLKSLLVFAVIFWIRWSWLRYRSDQLMAMCWKIFLPLGLVLVMASAIWVQLR</sequence>
<feature type="transmembrane region" description="Helical" evidence="5">
    <location>
        <begin position="82"/>
        <end position="104"/>
    </location>
</feature>